<reference evidence="2 3" key="1">
    <citation type="submission" date="2020-08" db="EMBL/GenBank/DDBJ databases">
        <title>Whole genome shotgun sequence of Actinoplanes ianthinogenes NBRC 13996.</title>
        <authorList>
            <person name="Komaki H."/>
            <person name="Tamura T."/>
        </authorList>
    </citation>
    <scope>NUCLEOTIDE SEQUENCE [LARGE SCALE GENOMIC DNA]</scope>
    <source>
        <strain evidence="2 3">NBRC 13996</strain>
    </source>
</reference>
<evidence type="ECO:0000313" key="3">
    <source>
        <dbReference type="Proteomes" id="UP000676967"/>
    </source>
</evidence>
<protein>
    <recommendedName>
        <fullName evidence="4">Lipoprotein</fullName>
    </recommendedName>
</protein>
<evidence type="ECO:0000313" key="2">
    <source>
        <dbReference type="EMBL" id="BCJ39906.1"/>
    </source>
</evidence>
<accession>A0ABM7LKW2</accession>
<keyword evidence="1" id="KW-0732">Signal</keyword>
<keyword evidence="3" id="KW-1185">Reference proteome</keyword>
<evidence type="ECO:0000256" key="1">
    <source>
        <dbReference type="SAM" id="SignalP"/>
    </source>
</evidence>
<gene>
    <name evidence="2" type="ORF">Aiant_05630</name>
</gene>
<name>A0ABM7LKW2_9ACTN</name>
<sequence length="233" mass="24214">MLDRVRAGLLLTVAALAGCGTAPPAPPAQPTAGVSVPSMSATTSAAVTAPRPSRQVSGGWEITVYYTAVERFHSGEPTRVTGCPKLDCAHGDDDLGTYPADFVQAVTDEGTGRTTAGQYLNWSYDVGFWLDSAPRDTDGDRLTPFVSAAADPSVLPHGTRFRIAACGTQDDGSAPPATICATLRDAAWLITDEFTPGLGGSHHIDAYIGPETGPGFTDSPWYLTLTGAGITVD</sequence>
<evidence type="ECO:0008006" key="4">
    <source>
        <dbReference type="Google" id="ProtNLM"/>
    </source>
</evidence>
<dbReference type="PROSITE" id="PS51257">
    <property type="entry name" value="PROKAR_LIPOPROTEIN"/>
    <property type="match status" value="1"/>
</dbReference>
<feature type="chain" id="PRO_5046847100" description="Lipoprotein" evidence="1">
    <location>
        <begin position="25"/>
        <end position="233"/>
    </location>
</feature>
<organism evidence="2 3">
    <name type="scientific">Actinoplanes ianthinogenes</name>
    <dbReference type="NCBI Taxonomy" id="122358"/>
    <lineage>
        <taxon>Bacteria</taxon>
        <taxon>Bacillati</taxon>
        <taxon>Actinomycetota</taxon>
        <taxon>Actinomycetes</taxon>
        <taxon>Micromonosporales</taxon>
        <taxon>Micromonosporaceae</taxon>
        <taxon>Actinoplanes</taxon>
    </lineage>
</organism>
<dbReference type="EMBL" id="AP023356">
    <property type="protein sequence ID" value="BCJ39906.1"/>
    <property type="molecule type" value="Genomic_DNA"/>
</dbReference>
<feature type="signal peptide" evidence="1">
    <location>
        <begin position="1"/>
        <end position="24"/>
    </location>
</feature>
<dbReference type="Proteomes" id="UP000676967">
    <property type="component" value="Chromosome"/>
</dbReference>
<proteinExistence type="predicted"/>